<dbReference type="AlphaFoldDB" id="A0A5P1EXF3"/>
<sequence>MEENRINSSSILRIDSYSSQNVELKGRDQRVAHRWSLDRDFAIILFIFSSFFLSSKDARFSSPMENNGFNSGWMMKARLSPPMTSEMKVEVDRVRAQIFREDTSASVSAARPLHLRNYHPNHAAKRVEKRATRTKDAGLHEHKDYEFLQDSYCPINLPVIYRGIKTKMQERVRSNQNQVKTECYELWLKTPEEKRRALFKEKVFEGIAEKWWDDLCKFYSSKSKQAEAKQNKVNRESKK</sequence>
<gene>
    <name evidence="1" type="ORF">A4U43_C05F20300</name>
</gene>
<reference evidence="2" key="1">
    <citation type="journal article" date="2017" name="Nat. Commun.">
        <title>The asparagus genome sheds light on the origin and evolution of a young Y chromosome.</title>
        <authorList>
            <person name="Harkess A."/>
            <person name="Zhou J."/>
            <person name="Xu C."/>
            <person name="Bowers J.E."/>
            <person name="Van der Hulst R."/>
            <person name="Ayyampalayam S."/>
            <person name="Mercati F."/>
            <person name="Riccardi P."/>
            <person name="McKain M.R."/>
            <person name="Kakrana A."/>
            <person name="Tang H."/>
            <person name="Ray J."/>
            <person name="Groenendijk J."/>
            <person name="Arikit S."/>
            <person name="Mathioni S.M."/>
            <person name="Nakano M."/>
            <person name="Shan H."/>
            <person name="Telgmann-Rauber A."/>
            <person name="Kanno A."/>
            <person name="Yue Z."/>
            <person name="Chen H."/>
            <person name="Li W."/>
            <person name="Chen Y."/>
            <person name="Xu X."/>
            <person name="Zhang Y."/>
            <person name="Luo S."/>
            <person name="Chen H."/>
            <person name="Gao J."/>
            <person name="Mao Z."/>
            <person name="Pires J.C."/>
            <person name="Luo M."/>
            <person name="Kudrna D."/>
            <person name="Wing R.A."/>
            <person name="Meyers B.C."/>
            <person name="Yi K."/>
            <person name="Kong H."/>
            <person name="Lavrijsen P."/>
            <person name="Sunseri F."/>
            <person name="Falavigna A."/>
            <person name="Ye Y."/>
            <person name="Leebens-Mack J.H."/>
            <person name="Chen G."/>
        </authorList>
    </citation>
    <scope>NUCLEOTIDE SEQUENCE [LARGE SCALE GENOMIC DNA]</scope>
    <source>
        <strain evidence="2">cv. DH0086</strain>
    </source>
</reference>
<keyword evidence="2" id="KW-1185">Reference proteome</keyword>
<proteinExistence type="predicted"/>
<accession>A0A5P1EXF3</accession>
<dbReference type="Proteomes" id="UP000243459">
    <property type="component" value="Chromosome 5"/>
</dbReference>
<evidence type="ECO:0000313" key="1">
    <source>
        <dbReference type="EMBL" id="ONK69191.1"/>
    </source>
</evidence>
<dbReference type="Gramene" id="ONK69191">
    <property type="protein sequence ID" value="ONK69191"/>
    <property type="gene ID" value="A4U43_C05F20300"/>
</dbReference>
<evidence type="ECO:0000313" key="2">
    <source>
        <dbReference type="Proteomes" id="UP000243459"/>
    </source>
</evidence>
<protein>
    <submittedName>
        <fullName evidence="1">Uncharacterized protein</fullName>
    </submittedName>
</protein>
<organism evidence="1 2">
    <name type="scientific">Asparagus officinalis</name>
    <name type="common">Garden asparagus</name>
    <dbReference type="NCBI Taxonomy" id="4686"/>
    <lineage>
        <taxon>Eukaryota</taxon>
        <taxon>Viridiplantae</taxon>
        <taxon>Streptophyta</taxon>
        <taxon>Embryophyta</taxon>
        <taxon>Tracheophyta</taxon>
        <taxon>Spermatophyta</taxon>
        <taxon>Magnoliopsida</taxon>
        <taxon>Liliopsida</taxon>
        <taxon>Asparagales</taxon>
        <taxon>Asparagaceae</taxon>
        <taxon>Asparagoideae</taxon>
        <taxon>Asparagus</taxon>
    </lineage>
</organism>
<name>A0A5P1EXF3_ASPOF</name>
<dbReference type="EMBL" id="CM007385">
    <property type="protein sequence ID" value="ONK69191.1"/>
    <property type="molecule type" value="Genomic_DNA"/>
</dbReference>